<evidence type="ECO:0000256" key="9">
    <source>
        <dbReference type="SAM" id="MobiDB-lite"/>
    </source>
</evidence>
<dbReference type="GO" id="GO:0005874">
    <property type="term" value="C:microtubule"/>
    <property type="evidence" value="ECO:0007669"/>
    <property type="project" value="UniProtKB-KW"/>
</dbReference>
<dbReference type="InterPro" id="IPR050304">
    <property type="entry name" value="MT-severing_AAA_ATPase"/>
</dbReference>
<keyword evidence="13" id="KW-1185">Reference proteome</keyword>
<dbReference type="Gene3D" id="3.40.50.300">
    <property type="entry name" value="P-loop containing nucleotide triphosphate hydrolases"/>
    <property type="match status" value="1"/>
</dbReference>
<evidence type="ECO:0000256" key="3">
    <source>
        <dbReference type="ARBA" id="ARBA00022840"/>
    </source>
</evidence>
<protein>
    <recommendedName>
        <fullName evidence="7">microtubule-severing ATPase</fullName>
        <ecNumber evidence="7">5.6.1.1</ecNumber>
    </recommendedName>
</protein>
<dbReference type="SMART" id="SM00382">
    <property type="entry name" value="AAA"/>
    <property type="match status" value="1"/>
</dbReference>
<dbReference type="InterPro" id="IPR003960">
    <property type="entry name" value="ATPase_AAA_CS"/>
</dbReference>
<organism evidence="12 13">
    <name type="scientific">Cinchona calisaya</name>
    <dbReference type="NCBI Taxonomy" id="153742"/>
    <lineage>
        <taxon>Eukaryota</taxon>
        <taxon>Viridiplantae</taxon>
        <taxon>Streptophyta</taxon>
        <taxon>Embryophyta</taxon>
        <taxon>Tracheophyta</taxon>
        <taxon>Spermatophyta</taxon>
        <taxon>Magnoliopsida</taxon>
        <taxon>eudicotyledons</taxon>
        <taxon>Gunneridae</taxon>
        <taxon>Pentapetalae</taxon>
        <taxon>asterids</taxon>
        <taxon>lamiids</taxon>
        <taxon>Gentianales</taxon>
        <taxon>Rubiaceae</taxon>
        <taxon>Cinchonoideae</taxon>
        <taxon>Cinchoneae</taxon>
        <taxon>Cinchona</taxon>
    </lineage>
</organism>
<dbReference type="Proteomes" id="UP001630127">
    <property type="component" value="Unassembled WGS sequence"/>
</dbReference>
<comment type="catalytic activity">
    <reaction evidence="6">
        <text>n ATP + n H2O + a microtubule = n ADP + n phosphate + (n+1) alpha/beta tubulin heterodimers.</text>
        <dbReference type="EC" id="5.6.1.1"/>
    </reaction>
</comment>
<dbReference type="FunFam" id="3.40.50.300:FF:000958">
    <property type="entry name" value="Spastin, putative"/>
    <property type="match status" value="1"/>
</dbReference>
<keyword evidence="3 8" id="KW-0067">ATP-binding</keyword>
<feature type="compositionally biased region" description="Polar residues" evidence="9">
    <location>
        <begin position="134"/>
        <end position="155"/>
    </location>
</feature>
<keyword evidence="2 8" id="KW-0547">Nucleotide-binding</keyword>
<evidence type="ECO:0000256" key="2">
    <source>
        <dbReference type="ARBA" id="ARBA00022741"/>
    </source>
</evidence>
<dbReference type="FunFam" id="1.10.8.60:FF:000066">
    <property type="entry name" value="AAA-type ATPase family protein"/>
    <property type="match status" value="1"/>
</dbReference>
<proteinExistence type="inferred from homology"/>
<evidence type="ECO:0000259" key="11">
    <source>
        <dbReference type="SMART" id="SM00745"/>
    </source>
</evidence>
<dbReference type="GO" id="GO:0005524">
    <property type="term" value="F:ATP binding"/>
    <property type="evidence" value="ECO:0007669"/>
    <property type="project" value="UniProtKB-KW"/>
</dbReference>
<dbReference type="EC" id="5.6.1.1" evidence="7"/>
<dbReference type="AlphaFoldDB" id="A0ABD3B0N9"/>
<keyword evidence="4" id="KW-0472">Membrane</keyword>
<keyword evidence="5" id="KW-0413">Isomerase</keyword>
<dbReference type="CDD" id="cd19524">
    <property type="entry name" value="RecA-like_spastin"/>
    <property type="match status" value="1"/>
</dbReference>
<dbReference type="InterPro" id="IPR027417">
    <property type="entry name" value="P-loop_NTPase"/>
</dbReference>
<dbReference type="FunFam" id="1.20.58.80:FF:000019">
    <property type="entry name" value="AAA-type ATPase family protein"/>
    <property type="match status" value="1"/>
</dbReference>
<feature type="compositionally biased region" description="Low complexity" evidence="9">
    <location>
        <begin position="17"/>
        <end position="30"/>
    </location>
</feature>
<feature type="domain" description="AAA+ ATPase" evidence="10">
    <location>
        <begin position="251"/>
        <end position="387"/>
    </location>
</feature>
<dbReference type="PROSITE" id="PS00674">
    <property type="entry name" value="AAA"/>
    <property type="match status" value="1"/>
</dbReference>
<dbReference type="GO" id="GO:0008568">
    <property type="term" value="F:microtubule severing ATPase activity"/>
    <property type="evidence" value="ECO:0007669"/>
    <property type="project" value="UniProtKB-EC"/>
</dbReference>
<evidence type="ECO:0000256" key="5">
    <source>
        <dbReference type="ARBA" id="ARBA00023235"/>
    </source>
</evidence>
<dbReference type="Pfam" id="PF00004">
    <property type="entry name" value="AAA"/>
    <property type="match status" value="1"/>
</dbReference>
<dbReference type="InterPro" id="IPR003959">
    <property type="entry name" value="ATPase_AAA_core"/>
</dbReference>
<dbReference type="InterPro" id="IPR041569">
    <property type="entry name" value="AAA_lid_3"/>
</dbReference>
<evidence type="ECO:0000256" key="6">
    <source>
        <dbReference type="ARBA" id="ARBA00036378"/>
    </source>
</evidence>
<dbReference type="Gene3D" id="1.10.8.60">
    <property type="match status" value="1"/>
</dbReference>
<dbReference type="EMBL" id="JBJUIK010000001">
    <property type="protein sequence ID" value="KAL3536923.1"/>
    <property type="molecule type" value="Genomic_DNA"/>
</dbReference>
<evidence type="ECO:0000313" key="12">
    <source>
        <dbReference type="EMBL" id="KAL3536923.1"/>
    </source>
</evidence>
<evidence type="ECO:0000256" key="1">
    <source>
        <dbReference type="ARBA" id="ARBA00022701"/>
    </source>
</evidence>
<dbReference type="InterPro" id="IPR007330">
    <property type="entry name" value="MIT_dom"/>
</dbReference>
<reference evidence="12 13" key="1">
    <citation type="submission" date="2024-11" db="EMBL/GenBank/DDBJ databases">
        <title>A near-complete genome assembly of Cinchona calisaya.</title>
        <authorList>
            <person name="Lian D.C."/>
            <person name="Zhao X.W."/>
            <person name="Wei L."/>
        </authorList>
    </citation>
    <scope>NUCLEOTIDE SEQUENCE [LARGE SCALE GENOMIC DNA]</scope>
    <source>
        <tissue evidence="12">Nenye</tissue>
    </source>
</reference>
<dbReference type="SMART" id="SM00745">
    <property type="entry name" value="MIT"/>
    <property type="match status" value="1"/>
</dbReference>
<keyword evidence="1" id="KW-0493">Microtubule</keyword>
<sequence>MSAFKDLIETLGSIFNSDSSSSYSPSSSSSPNRTASGMDGVATGNERAAYKLKGYFDLAKEEIAKAVRAEEWGLAEDAISHYQTAQRILAEGMSTPVPSYVTSSELEKVKSYRQKISQWQGQVSDRLQTLSRRTGGMSTVKNTAPHLQTGVTAPRTSYAKKVTSQRPPSKNSNGSVTTSQTKATVSSKPSQEAGSGYDAKLVEMINSVIVDRSPSVKWEDIAGLEKAKQALLEMVILPTKRKDLFTGLRKPARGLLLFGPPGTGKTMLAKAVASESQATFFNVSASSLTSKWVGEGEKLVRTLFSVAISRQPSVIFMDEIDSIMSTRTSNENEASRRLKSEFLVQFDGVTSNSDDLVIVIGATNKPQELDDAVLRRLVKKIYIPLPDANVRRQLLKHKLKGRAFSLPDGDLERLVRETEGYSGSDLQALCEEAAMMPIRELGADILNVDANQVRRLRYGDFRNAMTIIRPSLQKSKWEELEQWNRDFGVN</sequence>
<evidence type="ECO:0000259" key="10">
    <source>
        <dbReference type="SMART" id="SM00382"/>
    </source>
</evidence>
<evidence type="ECO:0000256" key="7">
    <source>
        <dbReference type="ARBA" id="ARBA00038871"/>
    </source>
</evidence>
<dbReference type="InterPro" id="IPR003593">
    <property type="entry name" value="AAA+_ATPase"/>
</dbReference>
<dbReference type="Pfam" id="PF17862">
    <property type="entry name" value="AAA_lid_3"/>
    <property type="match status" value="1"/>
</dbReference>
<comment type="caution">
    <text evidence="12">The sequence shown here is derived from an EMBL/GenBank/DDBJ whole genome shotgun (WGS) entry which is preliminary data.</text>
</comment>
<comment type="similarity">
    <text evidence="8">Belongs to the AAA ATPase family.</text>
</comment>
<evidence type="ECO:0000313" key="13">
    <source>
        <dbReference type="Proteomes" id="UP001630127"/>
    </source>
</evidence>
<dbReference type="PANTHER" id="PTHR23074">
    <property type="entry name" value="AAA DOMAIN-CONTAINING"/>
    <property type="match status" value="1"/>
</dbReference>
<dbReference type="SUPFAM" id="SSF52540">
    <property type="entry name" value="P-loop containing nucleoside triphosphate hydrolases"/>
    <property type="match status" value="1"/>
</dbReference>
<gene>
    <name evidence="12" type="ORF">ACH5RR_000289</name>
</gene>
<evidence type="ECO:0000256" key="4">
    <source>
        <dbReference type="ARBA" id="ARBA00023136"/>
    </source>
</evidence>
<accession>A0ABD3B0N9</accession>
<dbReference type="Gene3D" id="1.20.58.80">
    <property type="entry name" value="Phosphotransferase system, lactose/cellobiose-type IIA subunit"/>
    <property type="match status" value="1"/>
</dbReference>
<feature type="compositionally biased region" description="Polar residues" evidence="9">
    <location>
        <begin position="162"/>
        <end position="193"/>
    </location>
</feature>
<feature type="domain" description="MIT" evidence="11">
    <location>
        <begin position="52"/>
        <end position="129"/>
    </location>
</feature>
<dbReference type="PANTHER" id="PTHR23074:SF86">
    <property type="entry name" value="SPASTIN"/>
    <property type="match status" value="1"/>
</dbReference>
<feature type="region of interest" description="Disordered" evidence="9">
    <location>
        <begin position="134"/>
        <end position="194"/>
    </location>
</feature>
<name>A0ABD3B0N9_9GENT</name>
<evidence type="ECO:0000256" key="8">
    <source>
        <dbReference type="RuleBase" id="RU003651"/>
    </source>
</evidence>
<feature type="region of interest" description="Disordered" evidence="9">
    <location>
        <begin position="15"/>
        <end position="41"/>
    </location>
</feature>
<dbReference type="CDD" id="cd02679">
    <property type="entry name" value="MIT_spastin"/>
    <property type="match status" value="1"/>
</dbReference>